<feature type="transmembrane region" description="Helical" evidence="2">
    <location>
        <begin position="42"/>
        <end position="64"/>
    </location>
</feature>
<feature type="compositionally biased region" description="Polar residues" evidence="1">
    <location>
        <begin position="145"/>
        <end position="155"/>
    </location>
</feature>
<keyword evidence="2" id="KW-0472">Membrane</keyword>
<dbReference type="AlphaFoldDB" id="A0A7I7L6P5"/>
<keyword evidence="2" id="KW-0812">Transmembrane</keyword>
<feature type="region of interest" description="Disordered" evidence="1">
    <location>
        <begin position="140"/>
        <end position="162"/>
    </location>
</feature>
<keyword evidence="2" id="KW-1133">Transmembrane helix</keyword>
<evidence type="ECO:0000256" key="1">
    <source>
        <dbReference type="SAM" id="MobiDB-lite"/>
    </source>
</evidence>
<evidence type="ECO:0000313" key="4">
    <source>
        <dbReference type="Proteomes" id="UP000467164"/>
    </source>
</evidence>
<accession>A0A7I7L6P5</accession>
<name>A0A7I7L6P5_9MYCO</name>
<feature type="transmembrane region" description="Helical" evidence="2">
    <location>
        <begin position="76"/>
        <end position="94"/>
    </location>
</feature>
<dbReference type="EMBL" id="AP022572">
    <property type="protein sequence ID" value="BBX55378.1"/>
    <property type="molecule type" value="Genomic_DNA"/>
</dbReference>
<feature type="transmembrane region" description="Helical" evidence="2">
    <location>
        <begin position="12"/>
        <end position="36"/>
    </location>
</feature>
<protein>
    <submittedName>
        <fullName evidence="3">Uncharacterized protein</fullName>
    </submittedName>
</protein>
<keyword evidence="4" id="KW-1185">Reference proteome</keyword>
<evidence type="ECO:0000313" key="3">
    <source>
        <dbReference type="EMBL" id="BBX55378.1"/>
    </source>
</evidence>
<proteinExistence type="predicted"/>
<dbReference type="RefSeq" id="WP_198966581.1">
    <property type="nucleotide sequence ID" value="NZ_AP022572.1"/>
</dbReference>
<evidence type="ECO:0000256" key="2">
    <source>
        <dbReference type="SAM" id="Phobius"/>
    </source>
</evidence>
<sequence length="162" mass="17174">MSRPGGAQKGLLRLRPVLIAIGAGLTYGTWAALAHYDQDPGVALLAGLTQAALSFTTTLTMVVVPERLFHWPSDPHRGFLLAAFAVSTLSAAWLTTGHLLMGTPRVLAAIAPSVLIGTALYFLYARTLLVQAVRETARELRGTRMPSTAGRSGRNTDAALGH</sequence>
<reference evidence="3 4" key="1">
    <citation type="journal article" date="2019" name="Emerg. Microbes Infect.">
        <title>Comprehensive subspecies identification of 175 nontuberculous mycobacteria species based on 7547 genomic profiles.</title>
        <authorList>
            <person name="Matsumoto Y."/>
            <person name="Kinjo T."/>
            <person name="Motooka D."/>
            <person name="Nabeya D."/>
            <person name="Jung N."/>
            <person name="Uechi K."/>
            <person name="Horii T."/>
            <person name="Iida T."/>
            <person name="Fujita J."/>
            <person name="Nakamura S."/>
        </authorList>
    </citation>
    <scope>NUCLEOTIDE SEQUENCE [LARGE SCALE GENOMIC DNA]</scope>
    <source>
        <strain evidence="3 4">JCM 12657</strain>
    </source>
</reference>
<gene>
    <name evidence="3" type="ORF">MSHO_07230</name>
</gene>
<dbReference type="KEGG" id="msho:MSHO_07230"/>
<organism evidence="3 4">
    <name type="scientific">Mycobacterium shottsii</name>
    <dbReference type="NCBI Taxonomy" id="133549"/>
    <lineage>
        <taxon>Bacteria</taxon>
        <taxon>Bacillati</taxon>
        <taxon>Actinomycetota</taxon>
        <taxon>Actinomycetes</taxon>
        <taxon>Mycobacteriales</taxon>
        <taxon>Mycobacteriaceae</taxon>
        <taxon>Mycobacterium</taxon>
        <taxon>Mycobacterium ulcerans group</taxon>
    </lineage>
</organism>
<dbReference type="Proteomes" id="UP000467164">
    <property type="component" value="Chromosome"/>
</dbReference>
<feature type="transmembrane region" description="Helical" evidence="2">
    <location>
        <begin position="106"/>
        <end position="124"/>
    </location>
</feature>